<dbReference type="RefSeq" id="XP_002486777.1">
    <property type="nucleotide sequence ID" value="XM_002486732.1"/>
</dbReference>
<protein>
    <submittedName>
        <fullName evidence="2">Uncharacterized protein</fullName>
    </submittedName>
</protein>
<dbReference type="HOGENOM" id="CLU_1636549_0_0_1"/>
<evidence type="ECO:0000313" key="2">
    <source>
        <dbReference type="EMBL" id="EED14539.1"/>
    </source>
</evidence>
<evidence type="ECO:0000256" key="1">
    <source>
        <dbReference type="SAM" id="MobiDB-lite"/>
    </source>
</evidence>
<dbReference type="AlphaFoldDB" id="B8MN90"/>
<reference evidence="3" key="1">
    <citation type="journal article" date="2015" name="Genome Announc.">
        <title>Genome sequence of the AIDS-associated pathogen Penicillium marneffei (ATCC18224) and its near taxonomic relative Talaromyces stipitatus (ATCC10500).</title>
        <authorList>
            <person name="Nierman W.C."/>
            <person name="Fedorova-Abrams N.D."/>
            <person name="Andrianopoulos A."/>
        </authorList>
    </citation>
    <scope>NUCLEOTIDE SEQUENCE [LARGE SCALE GENOMIC DNA]</scope>
    <source>
        <strain evidence="3">ATCC 10500 / CBS 375.48 / QM 6759 / NRRL 1006</strain>
    </source>
</reference>
<name>B8MN90_TALSN</name>
<dbReference type="InParanoid" id="B8MN90"/>
<dbReference type="Proteomes" id="UP000001745">
    <property type="component" value="Unassembled WGS sequence"/>
</dbReference>
<dbReference type="SUPFAM" id="SSF69903">
    <property type="entry name" value="NSP3 homodimer"/>
    <property type="match status" value="1"/>
</dbReference>
<sequence length="162" mass="18967">MADKNAILSDNSQDDTSEYQYQDPSPGDRGVSSGSYQTVPEINFPDDRWITEIRFNNETGRNALYYAACNQYVDYEIFMWLLDYFGNWTHDDFKRLSVHIQKKIKDMLMDRGIFVDYIGRKKTIAKALDDLVQMTRMPEWPHEIAAARTFDSRLKMAKGQFP</sequence>
<organism evidence="2 3">
    <name type="scientific">Talaromyces stipitatus (strain ATCC 10500 / CBS 375.48 / QM 6759 / NRRL 1006)</name>
    <name type="common">Penicillium stipitatum</name>
    <dbReference type="NCBI Taxonomy" id="441959"/>
    <lineage>
        <taxon>Eukaryota</taxon>
        <taxon>Fungi</taxon>
        <taxon>Dikarya</taxon>
        <taxon>Ascomycota</taxon>
        <taxon>Pezizomycotina</taxon>
        <taxon>Eurotiomycetes</taxon>
        <taxon>Eurotiomycetidae</taxon>
        <taxon>Eurotiales</taxon>
        <taxon>Trichocomaceae</taxon>
        <taxon>Talaromyces</taxon>
        <taxon>Talaromyces sect. Talaromyces</taxon>
    </lineage>
</organism>
<dbReference type="PhylomeDB" id="B8MN90"/>
<dbReference type="GO" id="GO:0003723">
    <property type="term" value="F:RNA binding"/>
    <property type="evidence" value="ECO:0007669"/>
    <property type="project" value="InterPro"/>
</dbReference>
<keyword evidence="3" id="KW-1185">Reference proteome</keyword>
<proteinExistence type="predicted"/>
<gene>
    <name evidence="2" type="ORF">TSTA_107460</name>
</gene>
<evidence type="ECO:0000313" key="3">
    <source>
        <dbReference type="Proteomes" id="UP000001745"/>
    </source>
</evidence>
<dbReference type="EMBL" id="EQ962658">
    <property type="protein sequence ID" value="EED14539.1"/>
    <property type="molecule type" value="Genomic_DNA"/>
</dbReference>
<feature type="region of interest" description="Disordered" evidence="1">
    <location>
        <begin position="1"/>
        <end position="37"/>
    </location>
</feature>
<dbReference type="VEuPathDB" id="FungiDB:TSTA_107460"/>
<accession>B8MN90</accession>
<dbReference type="GeneID" id="8106775"/>
<dbReference type="InterPro" id="IPR036082">
    <property type="entry name" value="NSP3_sf"/>
</dbReference>